<dbReference type="EMBL" id="NWTK01000003">
    <property type="protein sequence ID" value="PKR54875.1"/>
    <property type="molecule type" value="Genomic_DNA"/>
</dbReference>
<dbReference type="KEGG" id="thac:CSC3H3_14140"/>
<evidence type="ECO:0000313" key="5">
    <source>
        <dbReference type="Proteomes" id="UP000233597"/>
    </source>
</evidence>
<dbReference type="SUPFAM" id="SSF54913">
    <property type="entry name" value="GlnB-like"/>
    <property type="match status" value="1"/>
</dbReference>
<evidence type="ECO:0000313" key="4">
    <source>
        <dbReference type="Proteomes" id="UP000233458"/>
    </source>
</evidence>
<evidence type="ECO:0000313" key="2">
    <source>
        <dbReference type="EMBL" id="AUG53728.1"/>
    </source>
</evidence>
<dbReference type="RefSeq" id="WP_101264718.1">
    <property type="nucleotide sequence ID" value="NZ_CP024199.1"/>
</dbReference>
<dbReference type="AlphaFoldDB" id="A0A2N3KWB8"/>
<dbReference type="Gene3D" id="3.30.70.790">
    <property type="entry name" value="UreE, C-terminal domain"/>
    <property type="match status" value="1"/>
</dbReference>
<dbReference type="Pfam" id="PF09413">
    <property type="entry name" value="DUF2007"/>
    <property type="match status" value="1"/>
</dbReference>
<dbReference type="OrthoDB" id="5297170at2"/>
<proteinExistence type="predicted"/>
<dbReference type="InterPro" id="IPR011322">
    <property type="entry name" value="N-reg_PII-like_a/b"/>
</dbReference>
<feature type="domain" description="DUF2007" evidence="1">
    <location>
        <begin position="1"/>
        <end position="63"/>
    </location>
</feature>
<evidence type="ECO:0000259" key="1">
    <source>
        <dbReference type="Pfam" id="PF09413"/>
    </source>
</evidence>
<dbReference type="Proteomes" id="UP000233597">
    <property type="component" value="Unassembled WGS sequence"/>
</dbReference>
<name>A0A2N3KWB8_9PROT</name>
<organism evidence="3 5">
    <name type="scientific">Thalassospira marina</name>
    <dbReference type="NCBI Taxonomy" id="2048283"/>
    <lineage>
        <taxon>Bacteria</taxon>
        <taxon>Pseudomonadati</taxon>
        <taxon>Pseudomonadota</taxon>
        <taxon>Alphaproteobacteria</taxon>
        <taxon>Rhodospirillales</taxon>
        <taxon>Thalassospiraceae</taxon>
        <taxon>Thalassospira</taxon>
    </lineage>
</organism>
<gene>
    <name evidence="3" type="ORF">COO20_05580</name>
    <name evidence="2" type="ORF">CSC3H3_14140</name>
</gene>
<sequence>MIELIRSNDPVELSWVQSILADEGIESLIFDYHASILDGSIGALPRRLMVTPDDESRARYVLEIARRDLGRDAVATSGFDDEGIGNDDLPG</sequence>
<reference evidence="3 5" key="1">
    <citation type="submission" date="2017-09" db="EMBL/GenBank/DDBJ databases">
        <title>Biodiversity and function of Thalassospira species in the particle-attached aromatic-hydrocarbon-degrading consortia from the surface seawater of the South China Sea.</title>
        <authorList>
            <person name="Dong C."/>
            <person name="Liu R."/>
            <person name="Shao Z."/>
        </authorList>
    </citation>
    <scope>NUCLEOTIDE SEQUENCE [LARGE SCALE GENOMIC DNA]</scope>
    <source>
        <strain evidence="3 5">CSC1P2</strain>
    </source>
</reference>
<reference evidence="2 4" key="2">
    <citation type="submission" date="2017-10" db="EMBL/GenBank/DDBJ databases">
        <title>Biodiversity and function of Thalassospira species in the particle-attached aromatic-hydrocarbon-degrading consortia from the surface seawater of the China South Sea.</title>
        <authorList>
            <person name="Dong C."/>
            <person name="Liu R."/>
            <person name="Shao Z."/>
        </authorList>
    </citation>
    <scope>NUCLEOTIDE SEQUENCE [LARGE SCALE GENOMIC DNA]</scope>
    <source>
        <strain evidence="2 4">CSC3H3</strain>
    </source>
</reference>
<dbReference type="Proteomes" id="UP000233458">
    <property type="component" value="Chromosome"/>
</dbReference>
<dbReference type="EMBL" id="CP024199">
    <property type="protein sequence ID" value="AUG53728.1"/>
    <property type="molecule type" value="Genomic_DNA"/>
</dbReference>
<keyword evidence="4" id="KW-1185">Reference proteome</keyword>
<dbReference type="InterPro" id="IPR018551">
    <property type="entry name" value="DUF2007"/>
</dbReference>
<evidence type="ECO:0000313" key="3">
    <source>
        <dbReference type="EMBL" id="PKR54875.1"/>
    </source>
</evidence>
<accession>A0A2N3KWB8</accession>
<protein>
    <recommendedName>
        <fullName evidence="1">DUF2007 domain-containing protein</fullName>
    </recommendedName>
</protein>